<dbReference type="EMBL" id="MPZN01000032">
    <property type="protein sequence ID" value="PPL18343.1"/>
    <property type="molecule type" value="Genomic_DNA"/>
</dbReference>
<dbReference type="SUPFAM" id="SSF53067">
    <property type="entry name" value="Actin-like ATPase domain"/>
    <property type="match status" value="1"/>
</dbReference>
<proteinExistence type="inferred from homology"/>
<evidence type="ECO:0000313" key="2">
    <source>
        <dbReference type="EMBL" id="PPL18343.1"/>
    </source>
</evidence>
<gene>
    <name evidence="2" type="ORF">GY24_10515</name>
</gene>
<organism evidence="2 3">
    <name type="scientific">Microterricola pindariensis</name>
    <dbReference type="NCBI Taxonomy" id="478010"/>
    <lineage>
        <taxon>Bacteria</taxon>
        <taxon>Bacillati</taxon>
        <taxon>Actinomycetota</taxon>
        <taxon>Actinomycetes</taxon>
        <taxon>Micrococcales</taxon>
        <taxon>Microbacteriaceae</taxon>
        <taxon>Microterricola</taxon>
    </lineage>
</organism>
<reference evidence="2 3" key="1">
    <citation type="journal article" date="2008" name="Int. J. Syst. Evol. Microbiol.">
        <title>Leifsonia pindariensis sp. nov., isolated from the Pindari glacier of the Indian Himalayas, and emended description of the genus Leifsonia.</title>
        <authorList>
            <person name="Reddy G.S."/>
            <person name="Prabagaran S.R."/>
            <person name="Shivaji S."/>
        </authorList>
    </citation>
    <scope>NUCLEOTIDE SEQUENCE [LARGE SCALE GENOMIC DNA]</scope>
    <source>
        <strain evidence="2 3">PON 10</strain>
    </source>
</reference>
<name>A0ABX5AVL5_9MICO</name>
<dbReference type="PANTHER" id="PTHR18964:SF149">
    <property type="entry name" value="BIFUNCTIONAL UDP-N-ACETYLGLUCOSAMINE 2-EPIMERASE_N-ACETYLMANNOSAMINE KINASE"/>
    <property type="match status" value="1"/>
</dbReference>
<comment type="caution">
    <text evidence="2">The sequence shown here is derived from an EMBL/GenBank/DDBJ whole genome shotgun (WGS) entry which is preliminary data.</text>
</comment>
<dbReference type="PANTHER" id="PTHR18964">
    <property type="entry name" value="ROK (REPRESSOR, ORF, KINASE) FAMILY"/>
    <property type="match status" value="1"/>
</dbReference>
<evidence type="ECO:0000313" key="3">
    <source>
        <dbReference type="Proteomes" id="UP000237755"/>
    </source>
</evidence>
<keyword evidence="3" id="KW-1185">Reference proteome</keyword>
<dbReference type="InterPro" id="IPR000600">
    <property type="entry name" value="ROK"/>
</dbReference>
<evidence type="ECO:0008006" key="4">
    <source>
        <dbReference type="Google" id="ProtNLM"/>
    </source>
</evidence>
<comment type="similarity">
    <text evidence="1">Belongs to the ROK (NagC/XylR) family.</text>
</comment>
<dbReference type="Pfam" id="PF00480">
    <property type="entry name" value="ROK"/>
    <property type="match status" value="1"/>
</dbReference>
<dbReference type="RefSeq" id="WP_104475590.1">
    <property type="nucleotide sequence ID" value="NZ_MPZN01000032.1"/>
</dbReference>
<sequence length="337" mass="33520">MSNSPLGTGAALLSARRPFLIGIDLGGTKIAGALLSGAGEVLAEARTPTPAGADAIVTAVVGLAQSLRATIRADHAAADVDAIGIGSAGVVDIATGAILDATEAIPGWRGTALAERVTAATGRPVRVINDVHAHALGEQRALDIPSAHSTLLVAVGTGIGGSFLVGGVPLLGAHSVGGHIGHVPTPAAAGIRCSCGALGHAEGSGSGTGITANYVAAGGEALDGPAIVARASAGEQRARDAVERSARTVGELVGGLVNTLDPHNVILSGGVPDIGALWWDGFERAARAELLPRTRGVDLLLGRSAAAACRGAASLWDERLWAELLAQVDTPPHRPLS</sequence>
<dbReference type="Gene3D" id="3.30.420.40">
    <property type="match status" value="2"/>
</dbReference>
<accession>A0ABX5AVL5</accession>
<evidence type="ECO:0000256" key="1">
    <source>
        <dbReference type="ARBA" id="ARBA00006479"/>
    </source>
</evidence>
<protein>
    <recommendedName>
        <fullName evidence="4">Glucokinase</fullName>
    </recommendedName>
</protein>
<dbReference type="Proteomes" id="UP000237755">
    <property type="component" value="Unassembled WGS sequence"/>
</dbReference>
<dbReference type="InterPro" id="IPR043129">
    <property type="entry name" value="ATPase_NBD"/>
</dbReference>